<dbReference type="GO" id="GO:0016787">
    <property type="term" value="F:hydrolase activity"/>
    <property type="evidence" value="ECO:0007669"/>
    <property type="project" value="UniProtKB-KW"/>
</dbReference>
<sequence length="1306" mass="147400">MHRWIFTVLNSLRQKLDTCQLVDQHRLGKQIHKLSKKEITDPEFKRGLADLEQGISKSQRACELRRASIPQSISYPSILPVSECAPEIVELLKANPVLIVAGDTGSGKTTQLPKICLQAGLGVRGLIGHTQPRRLAAISVANRIEEELGTQGNSGVGFQVRFNDSTTDSSFLKLMTDGILLAEIQQDRYLNKYEVIIIDEAHERSLNIDFLLGFLKQLLSKRSNLKLIITSATIDVEKFSAHFNDAPIVSVSGRTYPVDTRYAPLIDNASDQADDDLQMNGIMSAVDEIYKSDKKLGKSSGDILIFFSSEREIRETALKLRKQRLNNTEILPLYGRLKHSEQVKIFSSHIGKRIVLATNVAETSITVPGINYVIDTGLARISRYSLQSKVQRLPIEAISQASANQRMGRCGRVANGICIRLYSEADFVSRAQFTDPEITRTNLASVILRMKFLKLGDIEDFPFLEAPEQKAINEGNKLLVELNALTHAGMLTACGRQMATLPVDPRYARMVVIANTMGCLREVLLIVSALSIQDPREISSENRQQASQKLAQYNHSDSDFLAFVSLWDSYEKQRQSSTHGQLRKYCKTNFLSFMRMREWREVHRQLLISSQRLGFKLNQHNGGYACIHKCIISGSLNQIASRIDGKNYLGNRNRKFSLFSSSVLASAGSKWIVSGEQIETSQVFATQAAKIQPQWVEEMALHLVKREYFEPHWSKKRQEVMAYEKVRLYGLALIEKSIVRYSKIDPDISRELFINDALIAGQLRSGFSFYKANEEYLASLTRQEEKIRRPDFIVSERDVKAFYEERVPQHICSTQALADWLRKSPKEAELSLTMTRENLINSQAGLDVMQEYPDTASIQRNQLAINYEFEPGNRQDGATLEVPVAILNQLTQADVDWAVPGTIKEKSVALIKGLPKALRKNFIPVSGFVEQAYPQMSSNDGDLLDSLLAQIRNIKGLQLERGDFKAELLPNYLKVKIRVLSESGKEVGFGEDIFDLQKTLGQRPSDNNPHNLASTFHHELEAEGLTDWSFADLPETIELEGELTLVRYPAVFDNGDSVSIKLLADRFVAQKASTSGMVKLFMLRSVQQQNTLRKKFKRLVDELALKMPASLSDVINDAILASYQAAFNIDEGIPRSKDEFESALEKGKPRILSEADKIAKLLTSILESRFELMRCIQNQSFKNHGLDYVQSDIENQLNSLIHESFLSRTGLLWLAEYPRYLKAIEMRLSKAPHMGEKDQMHAELVGKYWGKYQGLSEQCATSHASDFVTLRWMIEEFRVSLFAQALGTRVAVSAKRLDNQYDNIIS</sequence>
<dbReference type="EMBL" id="NVVJ01000103">
    <property type="protein sequence ID" value="PCJ17937.1"/>
    <property type="molecule type" value="Genomic_DNA"/>
</dbReference>
<name>A0A2A5AF41_9GAMM</name>
<dbReference type="PROSITE" id="PS51192">
    <property type="entry name" value="HELICASE_ATP_BIND_1"/>
    <property type="match status" value="1"/>
</dbReference>
<proteinExistence type="predicted"/>
<keyword evidence="3 7" id="KW-0347">Helicase</keyword>
<dbReference type="Proteomes" id="UP000218327">
    <property type="component" value="Unassembled WGS sequence"/>
</dbReference>
<dbReference type="SMART" id="SM00847">
    <property type="entry name" value="HA2"/>
    <property type="match status" value="1"/>
</dbReference>
<dbReference type="Gene3D" id="3.40.50.300">
    <property type="entry name" value="P-loop containing nucleotide triphosphate hydrolases"/>
    <property type="match status" value="2"/>
</dbReference>
<dbReference type="FunFam" id="3.40.50.300:FF:001922">
    <property type="entry name" value="DEAH (Asp-Glu-Ala-His) box polypeptide 29"/>
    <property type="match status" value="1"/>
</dbReference>
<evidence type="ECO:0000313" key="7">
    <source>
        <dbReference type="EMBL" id="PCJ17937.1"/>
    </source>
</evidence>
<dbReference type="CDD" id="cd18791">
    <property type="entry name" value="SF2_C_RHA"/>
    <property type="match status" value="1"/>
</dbReference>
<dbReference type="Pfam" id="PF07717">
    <property type="entry name" value="OB_NTP_bind"/>
    <property type="match status" value="1"/>
</dbReference>
<dbReference type="SMART" id="SM00490">
    <property type="entry name" value="HELICc"/>
    <property type="match status" value="1"/>
</dbReference>
<dbReference type="NCBIfam" id="TIGR01967">
    <property type="entry name" value="DEAH_box_HrpA"/>
    <property type="match status" value="1"/>
</dbReference>
<dbReference type="FunFam" id="1.20.120.1080:FF:000005">
    <property type="entry name" value="ATP-dependent helicase HrpA"/>
    <property type="match status" value="1"/>
</dbReference>
<dbReference type="SUPFAM" id="SSF52540">
    <property type="entry name" value="P-loop containing nucleoside triphosphate hydrolases"/>
    <property type="match status" value="1"/>
</dbReference>
<dbReference type="GO" id="GO:0003723">
    <property type="term" value="F:RNA binding"/>
    <property type="evidence" value="ECO:0007669"/>
    <property type="project" value="TreeGrafter"/>
</dbReference>
<evidence type="ECO:0000259" key="6">
    <source>
        <dbReference type="PROSITE" id="PS51194"/>
    </source>
</evidence>
<dbReference type="PANTHER" id="PTHR18934:SF99">
    <property type="entry name" value="ATP-DEPENDENT RNA HELICASE DHX37-RELATED"/>
    <property type="match status" value="1"/>
</dbReference>
<dbReference type="InterPro" id="IPR011545">
    <property type="entry name" value="DEAD/DEAH_box_helicase_dom"/>
</dbReference>
<dbReference type="InterPro" id="IPR007502">
    <property type="entry name" value="Helicase-assoc_dom"/>
</dbReference>
<evidence type="ECO:0000256" key="3">
    <source>
        <dbReference type="ARBA" id="ARBA00022806"/>
    </source>
</evidence>
<dbReference type="InterPro" id="IPR003593">
    <property type="entry name" value="AAA+_ATPase"/>
</dbReference>
<feature type="domain" description="Helicase ATP-binding" evidence="5">
    <location>
        <begin position="89"/>
        <end position="252"/>
    </location>
</feature>
<dbReference type="InterPro" id="IPR011709">
    <property type="entry name" value="DEAD-box_helicase_OB_fold"/>
</dbReference>
<dbReference type="InterPro" id="IPR001650">
    <property type="entry name" value="Helicase_C-like"/>
</dbReference>
<dbReference type="Pfam" id="PF00270">
    <property type="entry name" value="DEAD"/>
    <property type="match status" value="1"/>
</dbReference>
<evidence type="ECO:0000259" key="5">
    <source>
        <dbReference type="PROSITE" id="PS51192"/>
    </source>
</evidence>
<comment type="caution">
    <text evidence="7">The sequence shown here is derived from an EMBL/GenBank/DDBJ whole genome shotgun (WGS) entry which is preliminary data.</text>
</comment>
<dbReference type="PROSITE" id="PS51194">
    <property type="entry name" value="HELICASE_CTER"/>
    <property type="match status" value="1"/>
</dbReference>
<reference evidence="8" key="1">
    <citation type="submission" date="2017-08" db="EMBL/GenBank/DDBJ databases">
        <title>A dynamic microbial community with high functional redundancy inhabits the cold, oxic subseafloor aquifer.</title>
        <authorList>
            <person name="Tully B.J."/>
            <person name="Wheat C.G."/>
            <person name="Glazer B.T."/>
            <person name="Huber J.A."/>
        </authorList>
    </citation>
    <scope>NUCLEOTIDE SEQUENCE [LARGE SCALE GENOMIC DNA]</scope>
</reference>
<evidence type="ECO:0000313" key="8">
    <source>
        <dbReference type="Proteomes" id="UP000218327"/>
    </source>
</evidence>
<dbReference type="InterPro" id="IPR010222">
    <property type="entry name" value="RNA_helicase_HrpA"/>
</dbReference>
<dbReference type="Pfam" id="PF00271">
    <property type="entry name" value="Helicase_C"/>
    <property type="match status" value="1"/>
</dbReference>
<keyword evidence="4" id="KW-0067">ATP-binding</keyword>
<dbReference type="InterPro" id="IPR027417">
    <property type="entry name" value="P-loop_NTPase"/>
</dbReference>
<dbReference type="Pfam" id="PF11898">
    <property type="entry name" value="DUF3418"/>
    <property type="match status" value="1"/>
</dbReference>
<gene>
    <name evidence="7" type="primary">hrpA</name>
    <name evidence="7" type="ORF">COA96_17330</name>
</gene>
<evidence type="ECO:0000256" key="1">
    <source>
        <dbReference type="ARBA" id="ARBA00022741"/>
    </source>
</evidence>
<dbReference type="InterPro" id="IPR014001">
    <property type="entry name" value="Helicase_ATP-bd"/>
</dbReference>
<dbReference type="InterPro" id="IPR024590">
    <property type="entry name" value="HrpA_C"/>
</dbReference>
<keyword evidence="2" id="KW-0378">Hydrolase</keyword>
<protein>
    <submittedName>
        <fullName evidence="7">ATP-dependent RNA helicase HrpA</fullName>
    </submittedName>
</protein>
<evidence type="ECO:0000256" key="2">
    <source>
        <dbReference type="ARBA" id="ARBA00022801"/>
    </source>
</evidence>
<feature type="domain" description="Helicase C-terminal" evidence="6">
    <location>
        <begin position="285"/>
        <end position="454"/>
    </location>
</feature>
<dbReference type="Gene3D" id="1.20.120.1080">
    <property type="match status" value="1"/>
</dbReference>
<dbReference type="SMART" id="SM00487">
    <property type="entry name" value="DEXDc"/>
    <property type="match status" value="1"/>
</dbReference>
<dbReference type="Pfam" id="PF21010">
    <property type="entry name" value="HA2_C"/>
    <property type="match status" value="1"/>
</dbReference>
<organism evidence="7 8">
    <name type="scientific">SAR86 cluster bacterium</name>
    <dbReference type="NCBI Taxonomy" id="2030880"/>
    <lineage>
        <taxon>Bacteria</taxon>
        <taxon>Pseudomonadati</taxon>
        <taxon>Pseudomonadota</taxon>
        <taxon>Gammaproteobacteria</taxon>
        <taxon>SAR86 cluster</taxon>
    </lineage>
</organism>
<evidence type="ECO:0000256" key="4">
    <source>
        <dbReference type="ARBA" id="ARBA00022840"/>
    </source>
</evidence>
<keyword evidence="1" id="KW-0547">Nucleotide-binding</keyword>
<accession>A0A2A5AF41</accession>
<dbReference type="GO" id="GO:0003724">
    <property type="term" value="F:RNA helicase activity"/>
    <property type="evidence" value="ECO:0007669"/>
    <property type="project" value="InterPro"/>
</dbReference>
<dbReference type="SMART" id="SM00382">
    <property type="entry name" value="AAA"/>
    <property type="match status" value="1"/>
</dbReference>
<dbReference type="PANTHER" id="PTHR18934">
    <property type="entry name" value="ATP-DEPENDENT RNA HELICASE"/>
    <property type="match status" value="1"/>
</dbReference>
<dbReference type="GO" id="GO:0005524">
    <property type="term" value="F:ATP binding"/>
    <property type="evidence" value="ECO:0007669"/>
    <property type="project" value="UniProtKB-KW"/>
</dbReference>